<dbReference type="Pfam" id="PF14270">
    <property type="entry name" value="DUF4358"/>
    <property type="match status" value="1"/>
</dbReference>
<feature type="compositionally biased region" description="Pro residues" evidence="1">
    <location>
        <begin position="117"/>
        <end position="127"/>
    </location>
</feature>
<keyword evidence="2" id="KW-0732">Signal</keyword>
<reference evidence="4" key="1">
    <citation type="journal article" date="2019" name="Int. J. Syst. Evol. Microbiol.">
        <title>The Global Catalogue of Microorganisms (GCM) 10K type strain sequencing project: providing services to taxonomists for standard genome sequencing and annotation.</title>
        <authorList>
            <consortium name="The Broad Institute Genomics Platform"/>
            <consortium name="The Broad Institute Genome Sequencing Center for Infectious Disease"/>
            <person name="Wu L."/>
            <person name="Ma J."/>
        </authorList>
    </citation>
    <scope>NUCLEOTIDE SEQUENCE [LARGE SCALE GENOMIC DNA]</scope>
    <source>
        <strain evidence="4">CGMCC 1.18575</strain>
    </source>
</reference>
<gene>
    <name evidence="3" type="ORF">ACFPOF_17230</name>
</gene>
<evidence type="ECO:0000313" key="4">
    <source>
        <dbReference type="Proteomes" id="UP001596113"/>
    </source>
</evidence>
<evidence type="ECO:0000256" key="1">
    <source>
        <dbReference type="SAM" id="MobiDB-lite"/>
    </source>
</evidence>
<organism evidence="3 4">
    <name type="scientific">Cohnella soli</name>
    <dbReference type="NCBI Taxonomy" id="425005"/>
    <lineage>
        <taxon>Bacteria</taxon>
        <taxon>Bacillati</taxon>
        <taxon>Bacillota</taxon>
        <taxon>Bacilli</taxon>
        <taxon>Bacillales</taxon>
        <taxon>Paenibacillaceae</taxon>
        <taxon>Cohnella</taxon>
    </lineage>
</organism>
<dbReference type="EMBL" id="JBHSMI010000028">
    <property type="protein sequence ID" value="MFC5404479.1"/>
    <property type="molecule type" value="Genomic_DNA"/>
</dbReference>
<feature type="chain" id="PRO_5047185884" evidence="2">
    <location>
        <begin position="24"/>
        <end position="258"/>
    </location>
</feature>
<dbReference type="RefSeq" id="WP_378134819.1">
    <property type="nucleotide sequence ID" value="NZ_JBHSMI010000028.1"/>
</dbReference>
<proteinExistence type="predicted"/>
<evidence type="ECO:0000256" key="2">
    <source>
        <dbReference type="SAM" id="SignalP"/>
    </source>
</evidence>
<comment type="caution">
    <text evidence="3">The sequence shown here is derived from an EMBL/GenBank/DDBJ whole genome shotgun (WGS) entry which is preliminary data.</text>
</comment>
<feature type="region of interest" description="Disordered" evidence="1">
    <location>
        <begin position="19"/>
        <end position="132"/>
    </location>
</feature>
<accession>A0ABW0HV69</accession>
<evidence type="ECO:0000313" key="3">
    <source>
        <dbReference type="EMBL" id="MFC5404479.1"/>
    </source>
</evidence>
<feature type="compositionally biased region" description="Basic and acidic residues" evidence="1">
    <location>
        <begin position="82"/>
        <end position="102"/>
    </location>
</feature>
<feature type="compositionally biased region" description="Low complexity" evidence="1">
    <location>
        <begin position="32"/>
        <end position="74"/>
    </location>
</feature>
<dbReference type="PROSITE" id="PS51257">
    <property type="entry name" value="PROKAR_LIPOPROTEIN"/>
    <property type="match status" value="1"/>
</dbReference>
<protein>
    <submittedName>
        <fullName evidence="3">DUF4358 domain-containing protein</fullName>
    </submittedName>
</protein>
<keyword evidence="4" id="KW-1185">Reference proteome</keyword>
<name>A0ABW0HV69_9BACL</name>
<feature type="signal peptide" evidence="2">
    <location>
        <begin position="1"/>
        <end position="23"/>
    </location>
</feature>
<dbReference type="Proteomes" id="UP001596113">
    <property type="component" value="Unassembled WGS sequence"/>
</dbReference>
<sequence>MKKRALIVILTTMILGSALSACSGNNNGGSTPGASPSSSASASPSGSPSASPSEEASESPSASPSESPSASPSETPTPSPKPSKDPEPSKEPTPTKKPEPSKKPTPTPKPTEKPKPKPTPSPSPSPAVGPASSDIVDAMLKAVEQPHLNEMSADQIKESYGIDTSTLASFSVRAPLINIKTNEIAVFEVKNAKSIDAIKKGIVKRAEDVQKMFEHYLPDQYENAKNYKIVVKGNYVLFIISESAADLEKAFTTAFDKK</sequence>
<dbReference type="InterPro" id="IPR025648">
    <property type="entry name" value="DUF4358"/>
</dbReference>